<dbReference type="GO" id="GO:0004386">
    <property type="term" value="F:helicase activity"/>
    <property type="evidence" value="ECO:0007669"/>
    <property type="project" value="UniProtKB-KW"/>
</dbReference>
<evidence type="ECO:0000256" key="1">
    <source>
        <dbReference type="ARBA" id="ARBA00022801"/>
    </source>
</evidence>
<comment type="caution">
    <text evidence="5">The sequence shown here is derived from an EMBL/GenBank/DDBJ whole genome shotgun (WGS) entry which is preliminary data.</text>
</comment>
<evidence type="ECO:0000313" key="6">
    <source>
        <dbReference type="Proteomes" id="UP000324629"/>
    </source>
</evidence>
<proteinExistence type="predicted"/>
<feature type="compositionally biased region" description="Basic and acidic residues" evidence="3">
    <location>
        <begin position="110"/>
        <end position="119"/>
    </location>
</feature>
<keyword evidence="2" id="KW-0067">ATP-binding</keyword>
<organism evidence="5 6">
    <name type="scientific">Paragonimus westermani</name>
    <dbReference type="NCBI Taxonomy" id="34504"/>
    <lineage>
        <taxon>Eukaryota</taxon>
        <taxon>Metazoa</taxon>
        <taxon>Spiralia</taxon>
        <taxon>Lophotrochozoa</taxon>
        <taxon>Platyhelminthes</taxon>
        <taxon>Trematoda</taxon>
        <taxon>Digenea</taxon>
        <taxon>Plagiorchiida</taxon>
        <taxon>Troglotremata</taxon>
        <taxon>Troglotrematidae</taxon>
        <taxon>Paragonimus</taxon>
    </lineage>
</organism>
<feature type="region of interest" description="Disordered" evidence="3">
    <location>
        <begin position="100"/>
        <end position="120"/>
    </location>
</feature>
<evidence type="ECO:0000256" key="2">
    <source>
        <dbReference type="ARBA" id="ARBA00022806"/>
    </source>
</evidence>
<feature type="domain" description="ATP-dependent rRNA helicase SPB4-like C-terminal extension" evidence="4">
    <location>
        <begin position="31"/>
        <end position="96"/>
    </location>
</feature>
<keyword evidence="2" id="KW-0547">Nucleotide-binding</keyword>
<dbReference type="SMART" id="SM01178">
    <property type="entry name" value="DUF4217"/>
    <property type="match status" value="1"/>
</dbReference>
<accession>A0A5J4NB71</accession>
<dbReference type="AlphaFoldDB" id="A0A5J4NB71"/>
<protein>
    <recommendedName>
        <fullName evidence="4">ATP-dependent rRNA helicase SPB4-like C-terminal extension domain-containing protein</fullName>
    </recommendedName>
</protein>
<dbReference type="GO" id="GO:0016787">
    <property type="term" value="F:hydrolase activity"/>
    <property type="evidence" value="ECO:0007669"/>
    <property type="project" value="UniProtKB-KW"/>
</dbReference>
<gene>
    <name evidence="5" type="ORF">DEA37_0001716</name>
</gene>
<keyword evidence="1" id="KW-0378">Hydrolase</keyword>
<dbReference type="Proteomes" id="UP000324629">
    <property type="component" value="Unassembled WGS sequence"/>
</dbReference>
<evidence type="ECO:0000259" key="4">
    <source>
        <dbReference type="SMART" id="SM01178"/>
    </source>
</evidence>
<sequence>MQTALFHMRHLKPSGTSKATACITVEDGVSRFSHMFLDTVAEDPVLSPLAETAYTSFLRAYASFSGELRTYFTFKRLHLGHVARAFCLQTTPKQIAMRVTGRLSAKSKRDRNDSSRLDTRLSSAENVKCTKLKRPRVLIFEQSDTKAHAKRFKPADIAERNMLAEFGL</sequence>
<keyword evidence="2" id="KW-0347">Helicase</keyword>
<dbReference type="Pfam" id="PF13959">
    <property type="entry name" value="CTE_SPB4"/>
    <property type="match status" value="1"/>
</dbReference>
<dbReference type="EMBL" id="QNGE01004852">
    <property type="protein sequence ID" value="KAA3672478.1"/>
    <property type="molecule type" value="Genomic_DNA"/>
</dbReference>
<evidence type="ECO:0000256" key="3">
    <source>
        <dbReference type="SAM" id="MobiDB-lite"/>
    </source>
</evidence>
<keyword evidence="6" id="KW-1185">Reference proteome</keyword>
<dbReference type="InterPro" id="IPR025313">
    <property type="entry name" value="SPB4-like_CTE"/>
</dbReference>
<reference evidence="5 6" key="1">
    <citation type="journal article" date="2019" name="Gigascience">
        <title>Whole-genome sequence of the oriental lung fluke Paragonimus westermani.</title>
        <authorList>
            <person name="Oey H."/>
            <person name="Zakrzewski M."/>
            <person name="Narain K."/>
            <person name="Devi K.R."/>
            <person name="Agatsuma T."/>
            <person name="Nawaratna S."/>
            <person name="Gobert G.N."/>
            <person name="Jones M.K."/>
            <person name="Ragan M.A."/>
            <person name="McManus D.P."/>
            <person name="Krause L."/>
        </authorList>
    </citation>
    <scope>NUCLEOTIDE SEQUENCE [LARGE SCALE GENOMIC DNA]</scope>
    <source>
        <strain evidence="5 6">IND2009</strain>
    </source>
</reference>
<name>A0A5J4NB71_9TREM</name>
<evidence type="ECO:0000313" key="5">
    <source>
        <dbReference type="EMBL" id="KAA3672478.1"/>
    </source>
</evidence>